<evidence type="ECO:0000256" key="3">
    <source>
        <dbReference type="ARBA" id="ARBA00023163"/>
    </source>
</evidence>
<feature type="compositionally biased region" description="Low complexity" evidence="4">
    <location>
        <begin position="1"/>
        <end position="16"/>
    </location>
</feature>
<dbReference type="Pfam" id="PF00196">
    <property type="entry name" value="GerE"/>
    <property type="match status" value="1"/>
</dbReference>
<keyword evidence="7" id="KW-1185">Reference proteome</keyword>
<dbReference type="PROSITE" id="PS50043">
    <property type="entry name" value="HTH_LUXR_2"/>
    <property type="match status" value="1"/>
</dbReference>
<dbReference type="Gene3D" id="1.25.40.10">
    <property type="entry name" value="Tetratricopeptide repeat domain"/>
    <property type="match status" value="1"/>
</dbReference>
<proteinExistence type="predicted"/>
<comment type="caution">
    <text evidence="6">The sequence shown here is derived from an EMBL/GenBank/DDBJ whole genome shotgun (WGS) entry which is preliminary data.</text>
</comment>
<name>A0ABY1B7Z1_9PSED</name>
<dbReference type="InterPro" id="IPR000792">
    <property type="entry name" value="Tscrpt_reg_LuxR_C"/>
</dbReference>
<reference evidence="6 7" key="1">
    <citation type="submission" date="2016-10" db="EMBL/GenBank/DDBJ databases">
        <authorList>
            <person name="Varghese N."/>
            <person name="Submissions S."/>
        </authorList>
    </citation>
    <scope>NUCLEOTIDE SEQUENCE [LARGE SCALE GENOMIC DNA]</scope>
    <source>
        <strain evidence="6 7">CIP 109853</strain>
    </source>
</reference>
<keyword evidence="2" id="KW-0238">DNA-binding</keyword>
<dbReference type="SUPFAM" id="SSF46894">
    <property type="entry name" value="C-terminal effector domain of the bipartite response regulators"/>
    <property type="match status" value="1"/>
</dbReference>
<dbReference type="EMBL" id="FOFP01000004">
    <property type="protein sequence ID" value="SEQ18957.1"/>
    <property type="molecule type" value="Genomic_DNA"/>
</dbReference>
<evidence type="ECO:0000256" key="2">
    <source>
        <dbReference type="ARBA" id="ARBA00023125"/>
    </source>
</evidence>
<evidence type="ECO:0000259" key="5">
    <source>
        <dbReference type="PROSITE" id="PS50043"/>
    </source>
</evidence>
<feature type="domain" description="HTH luxR-type" evidence="5">
    <location>
        <begin position="773"/>
        <end position="838"/>
    </location>
</feature>
<gene>
    <name evidence="6" type="ORF">SAMN05216600_10428</name>
</gene>
<dbReference type="PANTHER" id="PTHR44688:SF16">
    <property type="entry name" value="DNA-BINDING TRANSCRIPTIONAL ACTIVATOR DEVR_DOSR"/>
    <property type="match status" value="1"/>
</dbReference>
<evidence type="ECO:0000256" key="1">
    <source>
        <dbReference type="ARBA" id="ARBA00023015"/>
    </source>
</evidence>
<keyword evidence="3" id="KW-0804">Transcription</keyword>
<dbReference type="PRINTS" id="PR00038">
    <property type="entry name" value="HTHLUXR"/>
</dbReference>
<dbReference type="PROSITE" id="PS00622">
    <property type="entry name" value="HTH_LUXR_1"/>
    <property type="match status" value="1"/>
</dbReference>
<evidence type="ECO:0000313" key="6">
    <source>
        <dbReference type="EMBL" id="SEQ18957.1"/>
    </source>
</evidence>
<dbReference type="Gene3D" id="1.10.10.10">
    <property type="entry name" value="Winged helix-like DNA-binding domain superfamily/Winged helix DNA-binding domain"/>
    <property type="match status" value="1"/>
</dbReference>
<dbReference type="Pfam" id="PF17874">
    <property type="entry name" value="TPR_MalT"/>
    <property type="match status" value="1"/>
</dbReference>
<dbReference type="InterPro" id="IPR059106">
    <property type="entry name" value="WHD_MalT"/>
</dbReference>
<evidence type="ECO:0000256" key="4">
    <source>
        <dbReference type="SAM" id="MobiDB-lite"/>
    </source>
</evidence>
<sequence length="841" mass="91695">MTAYAPPSPFAASPCSKQTPPRQPPGHISRQALQQRLLQQDCRLRLLVAPAGFGKSVLLADCARSCPSGITPLWLNCAGLAPGSEAFCEALGRVLGYPAGIGERGLLDYLAQEQRPLWLLLNDYARDPDEQLDACLDRLIAAASASLVWWLGSRRRPACNLPRLLLEGELFEVGADELAFSAEEVTQWLGPAQAGLADALHGMTQGWPAALRLRLLAGQGEREGSQPLADEHGALLCDYVEHEVLHGLPDELQQVLIQLAQLPRFNAALCDHLLGVGEGAAWLQALRARGLFIDALDDTGDWFTLFAPLAQVLQQRGKAQPCNSLHVHASQWFAAAGDVRAAVEHALHGGQPEVAASFLERFTEEQLLQGQALNLILRWRSELPESLLLSTPRLILLNSWALLLVGRLDEALACAEQVARFQPRPDAERTRELFAQWQALRGLVAAGRCCAEPARLHIGQALEGLPAGAWAQALLCRAALTQMAIGEGALEEAQRLCHAALKQARLSGSAVFEVLLELDHALLLEGRGEFSRAQALLQRQLAQLDPHSVRQTPVWGRIHLRLGRLALRLGQAEEAAQLLHSGLQDALRFGDPGAFYGYLGLAELAARQQDLAGAFSLLAQAERLMQCQHVAETLYRGPLLLASSRLWCRQGHPERARVAVTRVLSYHQRDGAVLPPSHFPELIPRLQALLASLDLQAGEDVRERLAVLLQHSQLQGRQALSCELGLAYAQACAAAGDPLAASQARQQAEALRARLNLRWLWFACDEEPAHKEPEPVEALLSGRELAVLRLIAQGCSNLEIAEQLFISLHTVKTHARRINGKLGVSRRTQAVAQAKARGLLS</sequence>
<dbReference type="InterPro" id="IPR016032">
    <property type="entry name" value="Sig_transdc_resp-reg_C-effctor"/>
</dbReference>
<protein>
    <submittedName>
        <fullName evidence="6">ATP-, maltotriose-and DNA-dependent transcriptional regulator MalT</fullName>
    </submittedName>
</protein>
<dbReference type="InterPro" id="IPR011990">
    <property type="entry name" value="TPR-like_helical_dom_sf"/>
</dbReference>
<organism evidence="6 7">
    <name type="scientific">Pseudomonas cuatrocienegasensis</name>
    <dbReference type="NCBI Taxonomy" id="543360"/>
    <lineage>
        <taxon>Bacteria</taxon>
        <taxon>Pseudomonadati</taxon>
        <taxon>Pseudomonadota</taxon>
        <taxon>Gammaproteobacteria</taxon>
        <taxon>Pseudomonadales</taxon>
        <taxon>Pseudomonadaceae</taxon>
        <taxon>Pseudomonas</taxon>
    </lineage>
</organism>
<dbReference type="CDD" id="cd06170">
    <property type="entry name" value="LuxR_C_like"/>
    <property type="match status" value="1"/>
</dbReference>
<dbReference type="InterPro" id="IPR036388">
    <property type="entry name" value="WH-like_DNA-bd_sf"/>
</dbReference>
<accession>A0ABY1B7Z1</accession>
<dbReference type="Pfam" id="PF25873">
    <property type="entry name" value="WHD_MalT"/>
    <property type="match status" value="1"/>
</dbReference>
<keyword evidence="1" id="KW-0805">Transcription regulation</keyword>
<evidence type="ECO:0000313" key="7">
    <source>
        <dbReference type="Proteomes" id="UP000198512"/>
    </source>
</evidence>
<dbReference type="InterPro" id="IPR041617">
    <property type="entry name" value="TPR_MalT"/>
</dbReference>
<dbReference type="Proteomes" id="UP000198512">
    <property type="component" value="Unassembled WGS sequence"/>
</dbReference>
<dbReference type="SMART" id="SM00421">
    <property type="entry name" value="HTH_LUXR"/>
    <property type="match status" value="1"/>
</dbReference>
<dbReference type="SUPFAM" id="SSF48452">
    <property type="entry name" value="TPR-like"/>
    <property type="match status" value="1"/>
</dbReference>
<feature type="region of interest" description="Disordered" evidence="4">
    <location>
        <begin position="1"/>
        <end position="27"/>
    </location>
</feature>
<dbReference type="PANTHER" id="PTHR44688">
    <property type="entry name" value="DNA-BINDING TRANSCRIPTIONAL ACTIVATOR DEVR_DOSR"/>
    <property type="match status" value="1"/>
</dbReference>